<dbReference type="GO" id="GO:0046677">
    <property type="term" value="P:response to antibiotic"/>
    <property type="evidence" value="ECO:0007669"/>
    <property type="project" value="UniProtKB-KW"/>
</dbReference>
<organism evidence="5 6">
    <name type="scientific">Paenibacillus terrae</name>
    <dbReference type="NCBI Taxonomy" id="159743"/>
    <lineage>
        <taxon>Bacteria</taxon>
        <taxon>Bacillati</taxon>
        <taxon>Bacillota</taxon>
        <taxon>Bacilli</taxon>
        <taxon>Bacillales</taxon>
        <taxon>Paenibacillaceae</taxon>
        <taxon>Paenibacillus</taxon>
    </lineage>
</organism>
<dbReference type="EMBL" id="JTHP01000009">
    <property type="protein sequence ID" value="KJD46370.1"/>
    <property type="molecule type" value="Genomic_DNA"/>
</dbReference>
<keyword evidence="4" id="KW-0046">Antibiotic resistance</keyword>
<keyword evidence="3 4" id="KW-0012">Acyltransferase</keyword>
<comment type="catalytic activity">
    <reaction evidence="4">
        <text>a 2-deoxystreptamine antibiotic + acetyl-CoA = an N(3)-acetyl-2-deoxystreptamine antibiotic + CoA + H(+)</text>
        <dbReference type="Rhea" id="RHEA:12665"/>
        <dbReference type="ChEBI" id="CHEBI:15378"/>
        <dbReference type="ChEBI" id="CHEBI:57287"/>
        <dbReference type="ChEBI" id="CHEBI:57288"/>
        <dbReference type="ChEBI" id="CHEBI:57921"/>
        <dbReference type="ChEBI" id="CHEBI:77452"/>
        <dbReference type="EC" id="2.3.1.81"/>
    </reaction>
</comment>
<dbReference type="PANTHER" id="PTHR11104:SF0">
    <property type="entry name" value="SPBETA PROPHAGE-DERIVED AMINOGLYCOSIDE N(3')-ACETYLTRANSFERASE-LIKE PROTEIN YOKD"/>
    <property type="match status" value="1"/>
</dbReference>
<evidence type="ECO:0000256" key="4">
    <source>
        <dbReference type="RuleBase" id="RU365031"/>
    </source>
</evidence>
<comment type="caution">
    <text evidence="5">The sequence shown here is derived from an EMBL/GenBank/DDBJ whole genome shotgun (WGS) entry which is preliminary data.</text>
</comment>
<evidence type="ECO:0000256" key="3">
    <source>
        <dbReference type="ARBA" id="ARBA00023315"/>
    </source>
</evidence>
<evidence type="ECO:0000313" key="5">
    <source>
        <dbReference type="EMBL" id="KJD46370.1"/>
    </source>
</evidence>
<dbReference type="Pfam" id="PF02522">
    <property type="entry name" value="Antibiotic_NAT"/>
    <property type="match status" value="1"/>
</dbReference>
<dbReference type="InterPro" id="IPR028345">
    <property type="entry name" value="Antibiotic_NAT-like"/>
</dbReference>
<reference evidence="5 6" key="1">
    <citation type="submission" date="2014-11" db="EMBL/GenBank/DDBJ databases">
        <title>Draft Genome Sequences of Paenibacillus polymyxa NRRL B-30509 and Paenibacillus terrae NRRL B-30644, Strains from a Poultry Environment that Produce Tridecaptin A and Paenicidins.</title>
        <authorList>
            <person name="van Belkum M.J."/>
            <person name="Lohans C.T."/>
            <person name="Vederas J.C."/>
        </authorList>
    </citation>
    <scope>NUCLEOTIDE SEQUENCE [LARGE SCALE GENOMIC DNA]</scope>
    <source>
        <strain evidence="5 6">NRRL B-30644</strain>
    </source>
</reference>
<dbReference type="AlphaFoldDB" id="A0A0D7X4N7"/>
<accession>A0A0D7X4N7</accession>
<dbReference type="GO" id="GO:0046353">
    <property type="term" value="F:aminoglycoside 3-N-acetyltransferase activity"/>
    <property type="evidence" value="ECO:0007669"/>
    <property type="project" value="UniProtKB-EC"/>
</dbReference>
<dbReference type="PANTHER" id="PTHR11104">
    <property type="entry name" value="AMINOGLYCOSIDE N3-ACETYLTRANSFERASE"/>
    <property type="match status" value="1"/>
</dbReference>
<gene>
    <name evidence="5" type="ORF">QD47_07180</name>
</gene>
<dbReference type="PATRIC" id="fig|159743.3.peg.1574"/>
<protein>
    <recommendedName>
        <fullName evidence="4">Aminoglycoside N(3)-acetyltransferase</fullName>
        <ecNumber evidence="4">2.3.1.-</ecNumber>
    </recommendedName>
</protein>
<proteinExistence type="inferred from homology"/>
<dbReference type="InterPro" id="IPR003679">
    <property type="entry name" value="Amioglycoside_AcTrfase"/>
</dbReference>
<evidence type="ECO:0000256" key="2">
    <source>
        <dbReference type="ARBA" id="ARBA00022679"/>
    </source>
</evidence>
<comment type="similarity">
    <text evidence="1 4">Belongs to the antibiotic N-acetyltransferase family.</text>
</comment>
<name>A0A0D7X4N7_9BACL</name>
<dbReference type="EC" id="2.3.1.-" evidence="4"/>
<evidence type="ECO:0000256" key="1">
    <source>
        <dbReference type="ARBA" id="ARBA00006383"/>
    </source>
</evidence>
<sequence>MAVQPMTRRPVTGSDVLKGLKDLGVQKGMTLLVHSSMRSFGSFVPGGASAILASLTEAIGPEGTLVTPTQSHDLTDPSTWMNPPLDESWWELVREEMPVYDPAWTLTGGMGVIVETFRGLPGTLRSGHPHVSFAARGPVASRLLEGHELDFGLGEHSPLAKLYEADAYVLLLGCGHESNTSFHLAEHRTAYNGREETTHQAPIMVDGERAWVTFQDFNITSDDFEQLGHDFERDCPACFTRVNIGEAFCFLARQRDLVDYAERWLATNR</sequence>
<dbReference type="Proteomes" id="UP000032534">
    <property type="component" value="Unassembled WGS sequence"/>
</dbReference>
<keyword evidence="2 4" id="KW-0808">Transferase</keyword>
<dbReference type="RefSeq" id="WP_044645508.1">
    <property type="nucleotide sequence ID" value="NZ_JTHP01000009.1"/>
</dbReference>
<dbReference type="OrthoDB" id="7330654at2"/>
<keyword evidence="6" id="KW-1185">Reference proteome</keyword>
<dbReference type="SUPFAM" id="SSF110710">
    <property type="entry name" value="TTHA0583/YokD-like"/>
    <property type="match status" value="1"/>
</dbReference>
<evidence type="ECO:0000313" key="6">
    <source>
        <dbReference type="Proteomes" id="UP000032534"/>
    </source>
</evidence>